<proteinExistence type="predicted"/>
<name>A0A8S1KVZ9_PARPR</name>
<evidence type="ECO:0000256" key="1">
    <source>
        <dbReference type="SAM" id="Coils"/>
    </source>
</evidence>
<feature type="coiled-coil region" evidence="1">
    <location>
        <begin position="455"/>
        <end position="482"/>
    </location>
</feature>
<keyword evidence="1" id="KW-0175">Coiled coil</keyword>
<accession>A0A8S1KVZ9</accession>
<dbReference type="Proteomes" id="UP000688137">
    <property type="component" value="Unassembled WGS sequence"/>
</dbReference>
<evidence type="ECO:0000259" key="2">
    <source>
        <dbReference type="SMART" id="SM01264"/>
    </source>
</evidence>
<dbReference type="Pfam" id="PF05193">
    <property type="entry name" value="Peptidase_M16_C"/>
    <property type="match status" value="1"/>
</dbReference>
<dbReference type="OMA" id="NYLYYIR"/>
<dbReference type="InterPro" id="IPR055130">
    <property type="entry name" value="PreP_C"/>
</dbReference>
<dbReference type="InterPro" id="IPR013578">
    <property type="entry name" value="Peptidase_M16C_assoc"/>
</dbReference>
<gene>
    <name evidence="3" type="ORF">PPRIM_AZ9-3.1.T0260086</name>
</gene>
<comment type="caution">
    <text evidence="3">The sequence shown here is derived from an EMBL/GenBank/DDBJ whole genome shotgun (WGS) entry which is preliminary data.</text>
</comment>
<sequence length="956" mass="111758">MFSNQLFKYRRLYQQSFKLKSQHEIQEFQITAKLYEHQSAAQILHFEAQDKNQTFATIFRSEPTNSQGTPHILEHLICCGSEKYPVRDPFMAMIKRSINTYLNAWTGPDYICFPLASLNKKDFENLQRVILDLVFKPTLNELDFRQEGSRLDFDKGKLVYKGIVYNEMKGAMQNPESVFWQEMQTYLLNNTIYQHNFGGDPKAIPSLTHQALLEYYKQTFHPSKAVFYSYGSDQPNFDLINQYLQVQKLNQQQQSQQELKPLTPPDIISLPYQDGDKQCFLAFQTIIKDVDYVQQLAMNIISHVLFDTQNGLLYSLIEEGLAESFSRNVGIEQYGDHHVFSISFQGVEDDRKTLNTIQERIKQILEQLTKEFPQDKVDAALHQIEVQFKMPTSEMGLKLLKFLINPIINQKNYIEYLEFNKNMANLKSKISQGYLQQLIKDHFMNPYILFGQPDKKFLQNLIQNENKQLEEIQKSITQEEINKIIKLNQDLDNRDESDFSILPTIELQDISAKVERVQFNEDTIRGVKVYETIQKTNGLIFFKFKFNLGEISEGTRQYIDFFVQLFGKFGTTNFKYSEISQMFSEFTLGLEVSYDSVQKKGTYLMFSIACLNQNISKTLELLTELFCNIKFKDRSHLATLLRNHKVALQNQIFDEQLQYAAQLATSQISEQYYLTDTNFNTKFQLQYAHHYLKAENQRKSMYVDDFDFQMTDILYTIMNKHKLEVIIHQDGSSNYIQSLEQFINSIRHKYPGFDMDPQPQYIEQFKEKFENVASLIPSQVNCSSRAFKIPYFTHEDTPAIQVLGDCISNNYLHREIREKGGAYGSGCSVRSIMGTFCLWSYRDPNLINTFKIFDSIQLDLDEQKLKEAKLTVFQRLDQPIEPQNKGLDYIITGLNHDQVDEMRERVISVSISQVRDAFDQYLKSQPYSQGSMVSEEHQDIEELKNLGWQINKLSID</sequence>
<dbReference type="InterPro" id="IPR011765">
    <property type="entry name" value="Pept_M16_N"/>
</dbReference>
<evidence type="ECO:0000313" key="3">
    <source>
        <dbReference type="EMBL" id="CAD8057522.1"/>
    </source>
</evidence>
<dbReference type="SMART" id="SM01264">
    <property type="entry name" value="M16C_associated"/>
    <property type="match status" value="1"/>
</dbReference>
<dbReference type="PANTHER" id="PTHR43016:SF13">
    <property type="entry name" value="PRESEQUENCE PROTEASE, MITOCHONDRIAL"/>
    <property type="match status" value="1"/>
</dbReference>
<dbReference type="PANTHER" id="PTHR43016">
    <property type="entry name" value="PRESEQUENCE PROTEASE"/>
    <property type="match status" value="1"/>
</dbReference>
<dbReference type="EMBL" id="CAJJDM010000025">
    <property type="protein sequence ID" value="CAD8057522.1"/>
    <property type="molecule type" value="Genomic_DNA"/>
</dbReference>
<reference evidence="3" key="1">
    <citation type="submission" date="2021-01" db="EMBL/GenBank/DDBJ databases">
        <authorList>
            <consortium name="Genoscope - CEA"/>
            <person name="William W."/>
        </authorList>
    </citation>
    <scope>NUCLEOTIDE SEQUENCE</scope>
</reference>
<evidence type="ECO:0000313" key="4">
    <source>
        <dbReference type="Proteomes" id="UP000688137"/>
    </source>
</evidence>
<keyword evidence="4" id="KW-1185">Reference proteome</keyword>
<dbReference type="Pfam" id="PF22516">
    <property type="entry name" value="PreP_C"/>
    <property type="match status" value="1"/>
</dbReference>
<dbReference type="GO" id="GO:0004222">
    <property type="term" value="F:metalloendopeptidase activity"/>
    <property type="evidence" value="ECO:0007669"/>
    <property type="project" value="TreeGrafter"/>
</dbReference>
<dbReference type="Pfam" id="PF08367">
    <property type="entry name" value="M16C_assoc"/>
    <property type="match status" value="1"/>
</dbReference>
<dbReference type="Pfam" id="PF00675">
    <property type="entry name" value="Peptidase_M16"/>
    <property type="match status" value="1"/>
</dbReference>
<dbReference type="AlphaFoldDB" id="A0A8S1KVZ9"/>
<dbReference type="InterPro" id="IPR007863">
    <property type="entry name" value="Peptidase_M16_C"/>
</dbReference>
<protein>
    <recommendedName>
        <fullName evidence="2">Peptidase M16C associated domain-containing protein</fullName>
    </recommendedName>
</protein>
<dbReference type="GO" id="GO:0016485">
    <property type="term" value="P:protein processing"/>
    <property type="evidence" value="ECO:0007669"/>
    <property type="project" value="TreeGrafter"/>
</dbReference>
<organism evidence="3 4">
    <name type="scientific">Paramecium primaurelia</name>
    <dbReference type="NCBI Taxonomy" id="5886"/>
    <lineage>
        <taxon>Eukaryota</taxon>
        <taxon>Sar</taxon>
        <taxon>Alveolata</taxon>
        <taxon>Ciliophora</taxon>
        <taxon>Intramacronucleata</taxon>
        <taxon>Oligohymenophorea</taxon>
        <taxon>Peniculida</taxon>
        <taxon>Parameciidae</taxon>
        <taxon>Paramecium</taxon>
    </lineage>
</organism>
<feature type="domain" description="Peptidase M16C associated" evidence="2">
    <location>
        <begin position="451"/>
        <end position="683"/>
    </location>
</feature>